<proteinExistence type="predicted"/>
<keyword evidence="2" id="KW-1185">Reference proteome</keyword>
<dbReference type="SMART" id="SM00671">
    <property type="entry name" value="SEL1"/>
    <property type="match status" value="2"/>
</dbReference>
<dbReference type="PANTHER" id="PTHR43628:SF1">
    <property type="entry name" value="CHITIN SYNTHASE REGULATORY FACTOR 2-RELATED"/>
    <property type="match status" value="1"/>
</dbReference>
<comment type="caution">
    <text evidence="1">The sequence shown here is derived from an EMBL/GenBank/DDBJ whole genome shotgun (WGS) entry which is preliminary data.</text>
</comment>
<dbReference type="PANTHER" id="PTHR43628">
    <property type="entry name" value="ACTIVATOR OF C KINASE PROTEIN 1-RELATED"/>
    <property type="match status" value="1"/>
</dbReference>
<name>A0ABV4TRS2_9GAMM</name>
<sequence>MHTPVTVRSRNRRETAAGMARGALMALLLAAGVPMLAGCSDPDFRDGLQAYQTGDYARAAHVWRRLAESGDRLAQHHLANLYRAGLGVERDPGRALHWAREAANGGHPEAYAHVAFLYQAGLGGRPRLREAYQWYRLAARNLPAGAKRREAIRNRDRLAERLTPAERRAAARWLARYGGE</sequence>
<evidence type="ECO:0000313" key="2">
    <source>
        <dbReference type="Proteomes" id="UP001575181"/>
    </source>
</evidence>
<accession>A0ABV4TRS2</accession>
<dbReference type="Proteomes" id="UP001575181">
    <property type="component" value="Unassembled WGS sequence"/>
</dbReference>
<dbReference type="SUPFAM" id="SSF81901">
    <property type="entry name" value="HCP-like"/>
    <property type="match status" value="1"/>
</dbReference>
<dbReference type="InterPro" id="IPR052945">
    <property type="entry name" value="Mitotic_Regulator"/>
</dbReference>
<dbReference type="EMBL" id="JBGUAW010000002">
    <property type="protein sequence ID" value="MFA9460034.1"/>
    <property type="molecule type" value="Genomic_DNA"/>
</dbReference>
<dbReference type="RefSeq" id="WP_373654810.1">
    <property type="nucleotide sequence ID" value="NZ_JBGUAW010000002.1"/>
</dbReference>
<dbReference type="InterPro" id="IPR006597">
    <property type="entry name" value="Sel1-like"/>
</dbReference>
<dbReference type="Gene3D" id="1.25.40.10">
    <property type="entry name" value="Tetratricopeptide repeat domain"/>
    <property type="match status" value="1"/>
</dbReference>
<reference evidence="1 2" key="1">
    <citation type="submission" date="2024-08" db="EMBL/GenBank/DDBJ databases">
        <title>Whole-genome sequencing of halo(alkali)philic microorganisms from hypersaline lakes.</title>
        <authorList>
            <person name="Sorokin D.Y."/>
            <person name="Merkel A.Y."/>
            <person name="Messina E."/>
            <person name="Yakimov M."/>
        </authorList>
    </citation>
    <scope>NUCLEOTIDE SEQUENCE [LARGE SCALE GENOMIC DNA]</scope>
    <source>
        <strain evidence="1 2">Cl-TMA</strain>
    </source>
</reference>
<dbReference type="InterPro" id="IPR011990">
    <property type="entry name" value="TPR-like_helical_dom_sf"/>
</dbReference>
<organism evidence="1 2">
    <name type="scientific">Thiohalorhabdus methylotrophus</name>
    <dbReference type="NCBI Taxonomy" id="3242694"/>
    <lineage>
        <taxon>Bacteria</taxon>
        <taxon>Pseudomonadati</taxon>
        <taxon>Pseudomonadota</taxon>
        <taxon>Gammaproteobacteria</taxon>
        <taxon>Thiohalorhabdales</taxon>
        <taxon>Thiohalorhabdaceae</taxon>
        <taxon>Thiohalorhabdus</taxon>
    </lineage>
</organism>
<dbReference type="Pfam" id="PF08238">
    <property type="entry name" value="Sel1"/>
    <property type="match status" value="2"/>
</dbReference>
<gene>
    <name evidence="1" type="ORF">ACERLL_04275</name>
</gene>
<evidence type="ECO:0000313" key="1">
    <source>
        <dbReference type="EMBL" id="MFA9460034.1"/>
    </source>
</evidence>
<protein>
    <submittedName>
        <fullName evidence="1">Tetratricopeptide repeat protein</fullName>
    </submittedName>
</protein>